<gene>
    <name evidence="3" type="ORF">FEQUK3_LOCUS10011</name>
</gene>
<dbReference type="Pfam" id="PF24494">
    <property type="entry name" value="DUF7587"/>
    <property type="match status" value="1"/>
</dbReference>
<dbReference type="AlphaFoldDB" id="A0A8J2IXL7"/>
<feature type="domain" description="DUF7587" evidence="2">
    <location>
        <begin position="226"/>
        <end position="383"/>
    </location>
</feature>
<dbReference type="EMBL" id="CAJSTJ010000164">
    <property type="protein sequence ID" value="CAG7564271.1"/>
    <property type="molecule type" value="Genomic_DNA"/>
</dbReference>
<evidence type="ECO:0000313" key="4">
    <source>
        <dbReference type="Proteomes" id="UP000693738"/>
    </source>
</evidence>
<feature type="coiled-coil region" evidence="1">
    <location>
        <begin position="29"/>
        <end position="56"/>
    </location>
</feature>
<comment type="caution">
    <text evidence="3">The sequence shown here is derived from an EMBL/GenBank/DDBJ whole genome shotgun (WGS) entry which is preliminary data.</text>
</comment>
<reference evidence="3" key="1">
    <citation type="submission" date="2021-05" db="EMBL/GenBank/DDBJ databases">
        <authorList>
            <person name="Khan N."/>
        </authorList>
    </citation>
    <scope>NUCLEOTIDE SEQUENCE</scope>
</reference>
<keyword evidence="1" id="KW-0175">Coiled coil</keyword>
<evidence type="ECO:0000259" key="2">
    <source>
        <dbReference type="Pfam" id="PF24494"/>
    </source>
</evidence>
<name>A0A8J2IXL7_FUSEQ</name>
<accession>A0A8J2IXL7</accession>
<organism evidence="3 4">
    <name type="scientific">Fusarium equiseti</name>
    <name type="common">Fusarium scirpi</name>
    <dbReference type="NCBI Taxonomy" id="61235"/>
    <lineage>
        <taxon>Eukaryota</taxon>
        <taxon>Fungi</taxon>
        <taxon>Dikarya</taxon>
        <taxon>Ascomycota</taxon>
        <taxon>Pezizomycotina</taxon>
        <taxon>Sordariomycetes</taxon>
        <taxon>Hypocreomycetidae</taxon>
        <taxon>Hypocreales</taxon>
        <taxon>Nectriaceae</taxon>
        <taxon>Fusarium</taxon>
        <taxon>Fusarium incarnatum-equiseti species complex</taxon>
    </lineage>
</organism>
<dbReference type="InterPro" id="IPR056009">
    <property type="entry name" value="DUF7587"/>
</dbReference>
<evidence type="ECO:0000256" key="1">
    <source>
        <dbReference type="SAM" id="Coils"/>
    </source>
</evidence>
<proteinExistence type="predicted"/>
<protein>
    <recommendedName>
        <fullName evidence="2">DUF7587 domain-containing protein</fullName>
    </recommendedName>
</protein>
<sequence length="508" mass="57385">MKADESIDSLTSQVDGLAIAGSNNGPQDIQTLAAATRELAQENASLKQRVDRLEEFVSKFIEGSNGNINTAEQTEKAIEDVEQPSDKGEIQSIITQITSLTDQNFTHTDRLLKYFDNTIKKIVARFLPRTQKVDTLWKIIEECCIQAVPFGLLDSDHYFVSIALPSHLDEDPEPKGQLFESCRNIARKEWARFWALSLNKCPGGPTLFIPPEPFSSCERKAPPGNPPRYLFRAYDSKSDGINNPDIVASELYKVHGPGTGKVDILFWNGQQLSKMLHAHLYRPKKPSPSDNVLSCAIENDNLVSWSSSLMFVIQYANCKFCKTGKDVAICAVDTTQFPKGQFVRDKFLLEHYRHSDLNGREKSFTEFRLTNHYYDNGEWLSQGTLNVQGRSCTLSLRGLKNAGLWDLYPEFDINSVARDAPVRWQWYDFVRYKLRPVWKVRCTTTKNEIRVARDIASRCFGPFDETDMAMLILAFRGREIEGKLSALHIITGLVANMLVGTKRAQGGP</sequence>
<dbReference type="Proteomes" id="UP000693738">
    <property type="component" value="Unassembled WGS sequence"/>
</dbReference>
<evidence type="ECO:0000313" key="3">
    <source>
        <dbReference type="EMBL" id="CAG7564271.1"/>
    </source>
</evidence>